<dbReference type="EMBL" id="CACRST010000010">
    <property type="protein sequence ID" value="VYS88018.1"/>
    <property type="molecule type" value="Genomic_DNA"/>
</dbReference>
<feature type="transmembrane region" description="Helical" evidence="1">
    <location>
        <begin position="27"/>
        <end position="45"/>
    </location>
</feature>
<organism evidence="2">
    <name type="scientific">Blautia glucerasea</name>
    <dbReference type="NCBI Taxonomy" id="536633"/>
    <lineage>
        <taxon>Bacteria</taxon>
        <taxon>Bacillati</taxon>
        <taxon>Bacillota</taxon>
        <taxon>Clostridia</taxon>
        <taxon>Lachnospirales</taxon>
        <taxon>Lachnospiraceae</taxon>
        <taxon>Blautia</taxon>
    </lineage>
</organism>
<reference evidence="2" key="1">
    <citation type="submission" date="2019-11" db="EMBL/GenBank/DDBJ databases">
        <authorList>
            <person name="Feng L."/>
        </authorList>
    </citation>
    <scope>NUCLEOTIDE SEQUENCE</scope>
    <source>
        <strain evidence="2">BgluceraseaLFYP119</strain>
    </source>
</reference>
<keyword evidence="1" id="KW-1133">Transmembrane helix</keyword>
<feature type="transmembrane region" description="Helical" evidence="1">
    <location>
        <begin position="183"/>
        <end position="203"/>
    </location>
</feature>
<keyword evidence="1" id="KW-0472">Membrane</keyword>
<feature type="transmembrane region" description="Helical" evidence="1">
    <location>
        <begin position="150"/>
        <end position="171"/>
    </location>
</feature>
<evidence type="ECO:0000256" key="1">
    <source>
        <dbReference type="SAM" id="Phobius"/>
    </source>
</evidence>
<gene>
    <name evidence="2" type="ORF">BGLFYP119_00953</name>
</gene>
<sequence length="223" mass="25221">MKMKKISEQTKNFLLYGIEDTIKPKEIYKLDGAILFLIFLFFFLAETTSSPVISRIFLSIVYLGFVILSFSRTEVTGKRVFWIYGIQSLTFSILFCWAGTILMLTTMKEESYKGYLAALTGIYILAVAAYIFLTITLIKKDVYNPSSTKKLAGGWCLTSFAMFGIGAAKILSTKVEYTAMIRIAALCSYFISLVCILGVFHLVKYFAVKKLEIEEGNKKSDKY</sequence>
<dbReference type="AlphaFoldDB" id="A0A6N2S5K3"/>
<accession>A0A6N2S5K3</accession>
<feature type="transmembrane region" description="Helical" evidence="1">
    <location>
        <begin position="82"/>
        <end position="103"/>
    </location>
</feature>
<protein>
    <submittedName>
        <fullName evidence="2">Uncharacterized protein</fullName>
    </submittedName>
</protein>
<name>A0A6N2S5K3_9FIRM</name>
<feature type="transmembrane region" description="Helical" evidence="1">
    <location>
        <begin position="51"/>
        <end position="70"/>
    </location>
</feature>
<keyword evidence="1" id="KW-0812">Transmembrane</keyword>
<feature type="transmembrane region" description="Helical" evidence="1">
    <location>
        <begin position="115"/>
        <end position="138"/>
    </location>
</feature>
<evidence type="ECO:0000313" key="2">
    <source>
        <dbReference type="EMBL" id="VYS88018.1"/>
    </source>
</evidence>
<proteinExistence type="predicted"/>